<proteinExistence type="predicted"/>
<comment type="caution">
    <text evidence="1">The sequence shown here is derived from an EMBL/GenBank/DDBJ whole genome shotgun (WGS) entry which is preliminary data.</text>
</comment>
<dbReference type="AlphaFoldDB" id="A0A498C5E1"/>
<sequence length="202" mass="22935">MNMPDHPAPRLPLRQPALLTLGLLLLLALALPADASMRCGSRLVSTGDREYDVRSACGEPDHISHVWTSYIPSRGWIAEEEVWYYNRGPNQLMRVLRFRQGRLRDISTGGYGFHPDSSGSCRPRDLQQDMTELELLARCGEPASVTVRRRGSSGHPRNPWHGGPDRVVEEWIYDFGPQHFYRVVTLHRGEVEAVERGERHGN</sequence>
<protein>
    <submittedName>
        <fullName evidence="1">Uncharacterized protein DUF2845</fullName>
    </submittedName>
</protein>
<evidence type="ECO:0000313" key="2">
    <source>
        <dbReference type="Proteomes" id="UP000275461"/>
    </source>
</evidence>
<gene>
    <name evidence="1" type="ORF">DFR31_1395</name>
</gene>
<accession>A0A498C5E1</accession>
<dbReference type="EMBL" id="RCDA01000001">
    <property type="protein sequence ID" value="RLK51454.1"/>
    <property type="molecule type" value="Genomic_DNA"/>
</dbReference>
<evidence type="ECO:0000313" key="1">
    <source>
        <dbReference type="EMBL" id="RLK51454.1"/>
    </source>
</evidence>
<name>A0A498C5E1_9GAMM</name>
<organism evidence="1 2">
    <name type="scientific">Alkalispirillum mobile</name>
    <dbReference type="NCBI Taxonomy" id="85925"/>
    <lineage>
        <taxon>Bacteria</taxon>
        <taxon>Pseudomonadati</taxon>
        <taxon>Pseudomonadota</taxon>
        <taxon>Gammaproteobacteria</taxon>
        <taxon>Chromatiales</taxon>
        <taxon>Ectothiorhodospiraceae</taxon>
        <taxon>Alkalispirillum</taxon>
    </lineage>
</organism>
<reference evidence="1 2" key="1">
    <citation type="submission" date="2018-10" db="EMBL/GenBank/DDBJ databases">
        <title>Genomic Encyclopedia of Type Strains, Phase IV (KMG-IV): sequencing the most valuable type-strain genomes for metagenomic binning, comparative biology and taxonomic classification.</title>
        <authorList>
            <person name="Goeker M."/>
        </authorList>
    </citation>
    <scope>NUCLEOTIDE SEQUENCE [LARGE SCALE GENOMIC DNA]</scope>
    <source>
        <strain evidence="1 2">DSM 12769</strain>
    </source>
</reference>
<dbReference type="InterPro" id="IPR021268">
    <property type="entry name" value="DUF2845"/>
</dbReference>
<dbReference type="Proteomes" id="UP000275461">
    <property type="component" value="Unassembled WGS sequence"/>
</dbReference>
<dbReference type="OrthoDB" id="8906462at2"/>
<dbReference type="Pfam" id="PF11006">
    <property type="entry name" value="DUF2845"/>
    <property type="match status" value="2"/>
</dbReference>
<keyword evidence="2" id="KW-1185">Reference proteome</keyword>